<proteinExistence type="inferred from homology"/>
<dbReference type="PROSITE" id="PS00687">
    <property type="entry name" value="ALDEHYDE_DEHYDR_GLU"/>
    <property type="match status" value="1"/>
</dbReference>
<dbReference type="AlphaFoldDB" id="A0A9W7FBI3"/>
<dbReference type="OrthoDB" id="310895at2759"/>
<dbReference type="FunFam" id="3.40.309.10:FF:000009">
    <property type="entry name" value="Aldehyde dehydrogenase A"/>
    <property type="match status" value="1"/>
</dbReference>
<dbReference type="InterPro" id="IPR016163">
    <property type="entry name" value="Ald_DH_C"/>
</dbReference>
<dbReference type="Pfam" id="PF00171">
    <property type="entry name" value="Aldedh"/>
    <property type="match status" value="1"/>
</dbReference>
<evidence type="ECO:0000256" key="2">
    <source>
        <dbReference type="PROSITE-ProRule" id="PRU10007"/>
    </source>
</evidence>
<dbReference type="EMBL" id="BRXW01000134">
    <property type="protein sequence ID" value="GMI09135.1"/>
    <property type="molecule type" value="Genomic_DNA"/>
</dbReference>
<keyword evidence="7" id="KW-1185">Reference proteome</keyword>
<dbReference type="Gene3D" id="3.40.309.10">
    <property type="entry name" value="Aldehyde Dehydrogenase, Chain A, domain 2"/>
    <property type="match status" value="1"/>
</dbReference>
<accession>A0A9W7FBI3</accession>
<feature type="transmembrane region" description="Helical" evidence="4">
    <location>
        <begin position="69"/>
        <end position="90"/>
    </location>
</feature>
<keyword evidence="4" id="KW-1133">Transmembrane helix</keyword>
<dbReference type="Gene3D" id="3.40.605.10">
    <property type="entry name" value="Aldehyde Dehydrogenase, Chain A, domain 1"/>
    <property type="match status" value="1"/>
</dbReference>
<name>A0A9W7FBI3_9STRA</name>
<dbReference type="InterPro" id="IPR016161">
    <property type="entry name" value="Ald_DH/histidinol_DH"/>
</dbReference>
<evidence type="ECO:0000256" key="4">
    <source>
        <dbReference type="SAM" id="Phobius"/>
    </source>
</evidence>
<dbReference type="PROSITE" id="PS00070">
    <property type="entry name" value="ALDEHYDE_DEHYDR_CYS"/>
    <property type="match status" value="1"/>
</dbReference>
<evidence type="ECO:0000256" key="1">
    <source>
        <dbReference type="ARBA" id="ARBA00023002"/>
    </source>
</evidence>
<comment type="similarity">
    <text evidence="3">Belongs to the aldehyde dehydrogenase family.</text>
</comment>
<dbReference type="InterPro" id="IPR015590">
    <property type="entry name" value="Aldehyde_DH_dom"/>
</dbReference>
<dbReference type="InterPro" id="IPR016162">
    <property type="entry name" value="Ald_DH_N"/>
</dbReference>
<gene>
    <name evidence="6" type="ORF">TrLO_g12363</name>
</gene>
<organism evidence="6 7">
    <name type="scientific">Triparma laevis f. longispina</name>
    <dbReference type="NCBI Taxonomy" id="1714387"/>
    <lineage>
        <taxon>Eukaryota</taxon>
        <taxon>Sar</taxon>
        <taxon>Stramenopiles</taxon>
        <taxon>Ochrophyta</taxon>
        <taxon>Bolidophyceae</taxon>
        <taxon>Parmales</taxon>
        <taxon>Triparmaceae</taxon>
        <taxon>Triparma</taxon>
    </lineage>
</organism>
<feature type="transmembrane region" description="Helical" evidence="4">
    <location>
        <begin position="20"/>
        <end position="38"/>
    </location>
</feature>
<dbReference type="GO" id="GO:0016620">
    <property type="term" value="F:oxidoreductase activity, acting on the aldehyde or oxo group of donors, NAD or NADP as acceptor"/>
    <property type="evidence" value="ECO:0007669"/>
    <property type="project" value="InterPro"/>
</dbReference>
<dbReference type="PANTHER" id="PTHR11699">
    <property type="entry name" value="ALDEHYDE DEHYDROGENASE-RELATED"/>
    <property type="match status" value="1"/>
</dbReference>
<comment type="caution">
    <text evidence="6">The sequence shown here is derived from an EMBL/GenBank/DDBJ whole genome shotgun (WGS) entry which is preliminary data.</text>
</comment>
<keyword evidence="1 3" id="KW-0560">Oxidoreductase</keyword>
<reference evidence="7" key="1">
    <citation type="journal article" date="2023" name="Commun. Biol.">
        <title>Genome analysis of Parmales, the sister group of diatoms, reveals the evolutionary specialization of diatoms from phago-mixotrophs to photoautotrophs.</title>
        <authorList>
            <person name="Ban H."/>
            <person name="Sato S."/>
            <person name="Yoshikawa S."/>
            <person name="Yamada K."/>
            <person name="Nakamura Y."/>
            <person name="Ichinomiya M."/>
            <person name="Sato N."/>
            <person name="Blanc-Mathieu R."/>
            <person name="Endo H."/>
            <person name="Kuwata A."/>
            <person name="Ogata H."/>
        </authorList>
    </citation>
    <scope>NUCLEOTIDE SEQUENCE [LARGE SCALE GENOMIC DNA]</scope>
    <source>
        <strain evidence="7">NIES 3700</strain>
    </source>
</reference>
<feature type="active site" evidence="2">
    <location>
        <position position="376"/>
    </location>
</feature>
<sequence length="667" mass="73545">MGFFSAPAPVPVKESCSCSWAAIMMMFASAVTSTFANLDKVYLLLNDAVQKLEITDCAVSALKAAFPRLLVLFLIYFTYKLTTWALFTLFPTISEWLFTSIPTITVNLQPYESSETYVSQNTHPISQSKDLSLTNSKRKGYIQCWDPSTGVHLGEVPAMSENEVFAAVSKAKSAQIAWSKTTFRERRKVLRTIQKYIISNISTICLISSRDSGKPKVDALLGEVMTTCEKIRCMNSNGEEWLQKSYRWTGPMMVHKTAYVEYVPMGVLGVIAPWNYPFHNMLNHVISGLYSGNAVVSKVSEHTSWSSRYFTRIVKEALEACGHDSDVVQTITGFGDAGAALVKCPEVDKIIFTGSPGVGKLVMKGASDYLKPVILELGGKDPMVFCDDVNLDEIMNWAMRGCFQNCGQNCCGVERIFAYEKIHGEFLRRAEERVKALRQGVPLACCGHDGEVDCGAMVMEGQINIIQSLIDDAVKKGAKLHCGGKRNTAAGGGYGQFYEPTLISGITSDMRISKEEVFGPVMCVVKVENNDDDECIRMINDCSFGLGSSVYSKDATRAKRMGEQIKSGMFTANDFGVNYLVQSLPFGGVKESGFDRFAGPEGLRACCLERSIVIDRIPFVKTSIPDPINYPIKTSQGMQFSGSLINLMYNESWLGKLMAIFGIIKAS</sequence>
<dbReference type="InterPro" id="IPR016160">
    <property type="entry name" value="Ald_DH_CS_CYS"/>
</dbReference>
<dbReference type="SUPFAM" id="SSF53720">
    <property type="entry name" value="ALDH-like"/>
    <property type="match status" value="1"/>
</dbReference>
<evidence type="ECO:0000256" key="3">
    <source>
        <dbReference type="RuleBase" id="RU003345"/>
    </source>
</evidence>
<dbReference type="InterPro" id="IPR029510">
    <property type="entry name" value="Ald_DH_CS_GLU"/>
</dbReference>
<keyword evidence="4" id="KW-0472">Membrane</keyword>
<evidence type="ECO:0000313" key="7">
    <source>
        <dbReference type="Proteomes" id="UP001165122"/>
    </source>
</evidence>
<evidence type="ECO:0000313" key="6">
    <source>
        <dbReference type="EMBL" id="GMI09135.1"/>
    </source>
</evidence>
<keyword evidence="4" id="KW-0812">Transmembrane</keyword>
<evidence type="ECO:0000259" key="5">
    <source>
        <dbReference type="Pfam" id="PF00171"/>
    </source>
</evidence>
<protein>
    <recommendedName>
        <fullName evidence="5">Aldehyde dehydrogenase domain-containing protein</fullName>
    </recommendedName>
</protein>
<dbReference type="Proteomes" id="UP001165122">
    <property type="component" value="Unassembled WGS sequence"/>
</dbReference>
<feature type="domain" description="Aldehyde dehydrogenase" evidence="5">
    <location>
        <begin position="140"/>
        <end position="607"/>
    </location>
</feature>